<dbReference type="EMBL" id="CAJNDS010002701">
    <property type="protein sequence ID" value="CAE7568037.1"/>
    <property type="molecule type" value="Genomic_DNA"/>
</dbReference>
<protein>
    <submittedName>
        <fullName evidence="4">GPA3 protein</fullName>
    </submittedName>
</protein>
<evidence type="ECO:0000313" key="5">
    <source>
        <dbReference type="Proteomes" id="UP000604046"/>
    </source>
</evidence>
<dbReference type="InterPro" id="IPR056737">
    <property type="entry name" value="Beta-prop_ATRN-MKLN-like"/>
</dbReference>
<dbReference type="PANTHER" id="PTHR46093:SF16">
    <property type="entry name" value="MULTIPLE EGF-LIKE-DOMAINS 8"/>
    <property type="match status" value="1"/>
</dbReference>
<feature type="domain" description="Attractin/MKLN-like beta-propeller" evidence="3">
    <location>
        <begin position="384"/>
        <end position="648"/>
    </location>
</feature>
<sequence length="661" mass="72459">MDQRKLEEVHKVHADMEALAKQKLVELESRNLSNYNLTQEDFGLSNTTLTLLDIVLTEMDSLLSQINASHLADEQLLLALAEGFVQCNTDLAARQVESNSLSALVNDTSDSHDSCRSTEQSLSAQNSSAWAAYLSKANESQPQEVLDCLQNFQSGYSSQTIEHTLAHLQAIIDCATTLQSWSTAFVANVTGLRDTYFDSLHAVNNHSEDCRVNQSTLESHFCEYRQQLTDSCLAMDTCYRNVNETFHELLVTIATSGSRREASFIAATKVICYIQVLKTNLTQPAVQACQDLVVDTSGIDVDIPVPATKQTCDTSPVADYPCNASWQQEEYFDKSWYTGTPQIEPDTCIPCAVWNAGNVWTELTVANAPAVFGATVTEGPAGKIYHLGGESSTGVFDAMHTFEKNASGWQLSVVSGLDVGPRSGHTSVRDRWAGSLLIYGGWSGAQVLRDLWTFRWNGTFEKISEGPHRSGHSSVWAGPWDGSAAGPMLVFGGLNEGFTYMNEVWQFENSTWSQVSTSGNPSARAYHTAVFAESLGSAGLMLVYGGHSGSSRLDDFWAYDHAAKSWSPLQTGMGTRSHASAVWNPMRQAMLVFGGFSGSDEANDLLEWHNATWNTVIPIGSVPGQRWGHCATWVESEEAMIVVGGRKGASYYGDVWLYEPR</sequence>
<organism evidence="4 5">
    <name type="scientific">Symbiodinium natans</name>
    <dbReference type="NCBI Taxonomy" id="878477"/>
    <lineage>
        <taxon>Eukaryota</taxon>
        <taxon>Sar</taxon>
        <taxon>Alveolata</taxon>
        <taxon>Dinophyceae</taxon>
        <taxon>Suessiales</taxon>
        <taxon>Symbiodiniaceae</taxon>
        <taxon>Symbiodinium</taxon>
    </lineage>
</organism>
<evidence type="ECO:0000256" key="2">
    <source>
        <dbReference type="ARBA" id="ARBA00022737"/>
    </source>
</evidence>
<dbReference type="OrthoDB" id="10251809at2759"/>
<evidence type="ECO:0000313" key="4">
    <source>
        <dbReference type="EMBL" id="CAE7568037.1"/>
    </source>
</evidence>
<proteinExistence type="predicted"/>
<dbReference type="Pfam" id="PF24981">
    <property type="entry name" value="Beta-prop_ATRN-LZTR1"/>
    <property type="match status" value="1"/>
</dbReference>
<dbReference type="InterPro" id="IPR015915">
    <property type="entry name" value="Kelch-typ_b-propeller"/>
</dbReference>
<accession>A0A812UIZ8</accession>
<dbReference type="AlphaFoldDB" id="A0A812UIZ8"/>
<reference evidence="4" key="1">
    <citation type="submission" date="2021-02" db="EMBL/GenBank/DDBJ databases">
        <authorList>
            <person name="Dougan E. K."/>
            <person name="Rhodes N."/>
            <person name="Thang M."/>
            <person name="Chan C."/>
        </authorList>
    </citation>
    <scope>NUCLEOTIDE SEQUENCE</scope>
</reference>
<dbReference type="Gene3D" id="2.120.10.80">
    <property type="entry name" value="Kelch-type beta propeller"/>
    <property type="match status" value="2"/>
</dbReference>
<evidence type="ECO:0000259" key="3">
    <source>
        <dbReference type="Pfam" id="PF24981"/>
    </source>
</evidence>
<name>A0A812UIZ8_9DINO</name>
<comment type="caution">
    <text evidence="4">The sequence shown here is derived from an EMBL/GenBank/DDBJ whole genome shotgun (WGS) entry which is preliminary data.</text>
</comment>
<dbReference type="PANTHER" id="PTHR46093">
    <property type="entry name" value="ACYL-COA-BINDING DOMAIN-CONTAINING PROTEIN 5"/>
    <property type="match status" value="1"/>
</dbReference>
<keyword evidence="1" id="KW-0880">Kelch repeat</keyword>
<dbReference type="Proteomes" id="UP000604046">
    <property type="component" value="Unassembled WGS sequence"/>
</dbReference>
<dbReference type="SUPFAM" id="SSF117281">
    <property type="entry name" value="Kelch motif"/>
    <property type="match status" value="1"/>
</dbReference>
<gene>
    <name evidence="4" type="primary">GPA3</name>
    <name evidence="4" type="ORF">SNAT2548_LOCUS32250</name>
</gene>
<keyword evidence="5" id="KW-1185">Reference proteome</keyword>
<keyword evidence="2" id="KW-0677">Repeat</keyword>
<evidence type="ECO:0000256" key="1">
    <source>
        <dbReference type="ARBA" id="ARBA00022441"/>
    </source>
</evidence>